<comment type="caution">
    <text evidence="2">The sequence shown here is derived from an EMBL/GenBank/DDBJ whole genome shotgun (WGS) entry which is preliminary data.</text>
</comment>
<feature type="compositionally biased region" description="Basic and acidic residues" evidence="1">
    <location>
        <begin position="257"/>
        <end position="266"/>
    </location>
</feature>
<dbReference type="Proteomes" id="UP001565368">
    <property type="component" value="Unassembled WGS sequence"/>
</dbReference>
<proteinExistence type="predicted"/>
<evidence type="ECO:0000313" key="2">
    <source>
        <dbReference type="EMBL" id="KAL1413709.1"/>
    </source>
</evidence>
<sequence length="348" mass="38958">MTGMPMPATDVPTPTPTPGTGKAPPPKHPPPPLNLSYSALSSTLLPEPLPRPFPRRPRSHNVHPSLSVPAEPAPVESQPKVPHVPGGLVFLSTHTWTDHAESETIVARVRLPTADYINPKARPPGLVRTLHMELAETLSAVGFELQRWESEVQTANRKERARKWNEERGIPHPAVELGFPLSPMSPSIIPPLPTPRPAPRPVALSSPRSRDKLLAKLHTLRQMASWLDDLCIRLRMYDTTMCAPTYTYKMYGPRGGMREVPHHDPVDSDDSDDEREKERAADTERKACYRAAFLLLLRERVYTFRESCPESVFYQTRLNEGVDGLVKCVEALCAPFETQLDGVRLEYT</sequence>
<accession>A0ABR3QG80</accession>
<feature type="compositionally biased region" description="Low complexity" evidence="1">
    <location>
        <begin position="1"/>
        <end position="12"/>
    </location>
</feature>
<evidence type="ECO:0000256" key="1">
    <source>
        <dbReference type="SAM" id="MobiDB-lite"/>
    </source>
</evidence>
<feature type="region of interest" description="Disordered" evidence="1">
    <location>
        <begin position="1"/>
        <end position="79"/>
    </location>
</feature>
<organism evidence="2 3">
    <name type="scientific">Vanrija albida</name>
    <dbReference type="NCBI Taxonomy" id="181172"/>
    <lineage>
        <taxon>Eukaryota</taxon>
        <taxon>Fungi</taxon>
        <taxon>Dikarya</taxon>
        <taxon>Basidiomycota</taxon>
        <taxon>Agaricomycotina</taxon>
        <taxon>Tremellomycetes</taxon>
        <taxon>Trichosporonales</taxon>
        <taxon>Trichosporonaceae</taxon>
        <taxon>Vanrija</taxon>
    </lineage>
</organism>
<dbReference type="GeneID" id="95982534"/>
<gene>
    <name evidence="2" type="ORF">Q8F55_001491</name>
</gene>
<protein>
    <submittedName>
        <fullName evidence="2">Uncharacterized protein</fullName>
    </submittedName>
</protein>
<reference evidence="2 3" key="1">
    <citation type="submission" date="2023-08" db="EMBL/GenBank/DDBJ databases">
        <title>Annotated Genome Sequence of Vanrija albida AlHP1.</title>
        <authorList>
            <person name="Herzog R."/>
        </authorList>
    </citation>
    <scope>NUCLEOTIDE SEQUENCE [LARGE SCALE GENOMIC DNA]</scope>
    <source>
        <strain evidence="2 3">AlHP1</strain>
    </source>
</reference>
<keyword evidence="3" id="KW-1185">Reference proteome</keyword>
<evidence type="ECO:0000313" key="3">
    <source>
        <dbReference type="Proteomes" id="UP001565368"/>
    </source>
</evidence>
<feature type="compositionally biased region" description="Pro residues" evidence="1">
    <location>
        <begin position="13"/>
        <end position="33"/>
    </location>
</feature>
<feature type="region of interest" description="Disordered" evidence="1">
    <location>
        <begin position="257"/>
        <end position="281"/>
    </location>
</feature>
<dbReference type="EMBL" id="JBBXJM010000001">
    <property type="protein sequence ID" value="KAL1413709.1"/>
    <property type="molecule type" value="Genomic_DNA"/>
</dbReference>
<dbReference type="RefSeq" id="XP_069213653.1">
    <property type="nucleotide sequence ID" value="XM_069350109.1"/>
</dbReference>
<name>A0ABR3QG80_9TREE</name>